<feature type="compositionally biased region" description="Basic and acidic residues" evidence="2">
    <location>
        <begin position="69"/>
        <end position="89"/>
    </location>
</feature>
<comment type="caution">
    <text evidence="3">The sequence shown here is derived from an EMBL/GenBank/DDBJ whole genome shotgun (WGS) entry which is preliminary data.</text>
</comment>
<gene>
    <name evidence="3" type="ORF">C1SCF055_LOCUS25822</name>
</gene>
<evidence type="ECO:0000313" key="5">
    <source>
        <dbReference type="Proteomes" id="UP001152797"/>
    </source>
</evidence>
<sequence length="779" mass="86032">MSPKKAATAGEDHQGESPEVPASEKGLVCQKCCQSTTLKDSCANGRNALKRNCLDCVATDKCLNRACRKPKEDKPESESQKDRREKAEAQRSQLSKMSNEEKSQWYVKQKEERKLQERGTKRTFCTGVGFVQETQRTQFSQNELDQFQTSDMWCEKMMNLKKYDSLEAAEAAFRIECKKPGAKTKVCRGQTLLAVFQGIEISAGEEHSLEHGVRQRADLTEEADLAEFKEEASSRATKAKWRLDADRQACLEGTLEGPTSLLNVGQDIQNAKAMEAELEAQWMENLEAQQKEKKQAPKAEVIKSIAVETMGAETAIERSFQAMNDAVSRQKALALAAAEESAALETEQMRNEANERQATCDELLPRVCQEIEEQKAKWEEQLQRGSNSKDAQAIHTVAVEVAKSLKEWLQAQNQRSDDESELSLMARYKSAVKDWKAFLGKCKAQSKKKDKAATKANSSAMSSAKLCSGSSWHNLSLCKQAADAFKNNSSLLVDKGMKWHLEKDLLQSPPGWEVAPVTWSEGQAGPFCTSMSDHEYYKFQKVWVAEQMKKTGAAGFLSAAITKTVIAKKVGGLWSKLCSQEALSWLTTDDASVKELFTPQFFQQADQSCQVSLHADFGMPDARLLFEGTMCLVGFPKSKVPGQTLSEKRAWLQNATWDAFSAQASWSVVLKSGMGVVIPGDHCFLAMALSECHGGRIHVLLEQHALRTKAICEEEVADNAALGSLRTGKLLAALESKLAELSEAGPGPRSEAVKASQEHELELTHCLSGTKTLALCLAV</sequence>
<evidence type="ECO:0000313" key="3">
    <source>
        <dbReference type="EMBL" id="CAI3999638.1"/>
    </source>
</evidence>
<dbReference type="OrthoDB" id="448220at2759"/>
<dbReference type="AlphaFoldDB" id="A0A9P1CZA4"/>
<keyword evidence="5" id="KW-1185">Reference proteome</keyword>
<keyword evidence="1" id="KW-0175">Coiled coil</keyword>
<organism evidence="3">
    <name type="scientific">Cladocopium goreaui</name>
    <dbReference type="NCBI Taxonomy" id="2562237"/>
    <lineage>
        <taxon>Eukaryota</taxon>
        <taxon>Sar</taxon>
        <taxon>Alveolata</taxon>
        <taxon>Dinophyceae</taxon>
        <taxon>Suessiales</taxon>
        <taxon>Symbiodiniaceae</taxon>
        <taxon>Cladocopium</taxon>
    </lineage>
</organism>
<feature type="region of interest" description="Disordered" evidence="2">
    <location>
        <begin position="1"/>
        <end position="25"/>
    </location>
</feature>
<reference evidence="3" key="1">
    <citation type="submission" date="2022-10" db="EMBL/GenBank/DDBJ databases">
        <authorList>
            <person name="Chen Y."/>
            <person name="Dougan E. K."/>
            <person name="Chan C."/>
            <person name="Rhodes N."/>
            <person name="Thang M."/>
        </authorList>
    </citation>
    <scope>NUCLEOTIDE SEQUENCE</scope>
</reference>
<dbReference type="EMBL" id="CAMXCT030002663">
    <property type="protein sequence ID" value="CAL4786950.1"/>
    <property type="molecule type" value="Genomic_DNA"/>
</dbReference>
<evidence type="ECO:0000256" key="1">
    <source>
        <dbReference type="SAM" id="Coils"/>
    </source>
</evidence>
<reference evidence="4 5" key="2">
    <citation type="submission" date="2024-05" db="EMBL/GenBank/DDBJ databases">
        <authorList>
            <person name="Chen Y."/>
            <person name="Shah S."/>
            <person name="Dougan E. K."/>
            <person name="Thang M."/>
            <person name="Chan C."/>
        </authorList>
    </citation>
    <scope>NUCLEOTIDE SEQUENCE [LARGE SCALE GENOMIC DNA]</scope>
</reference>
<dbReference type="Proteomes" id="UP001152797">
    <property type="component" value="Unassembled WGS sequence"/>
</dbReference>
<name>A0A9P1CZA4_9DINO</name>
<dbReference type="EMBL" id="CAMXCT010002663">
    <property type="protein sequence ID" value="CAI3999638.1"/>
    <property type="molecule type" value="Genomic_DNA"/>
</dbReference>
<accession>A0A9P1CZA4</accession>
<dbReference type="EMBL" id="CAMXCT020002663">
    <property type="protein sequence ID" value="CAL1153013.1"/>
    <property type="molecule type" value="Genomic_DNA"/>
</dbReference>
<protein>
    <submittedName>
        <fullName evidence="3">Uncharacterized protein</fullName>
    </submittedName>
</protein>
<proteinExistence type="predicted"/>
<evidence type="ECO:0000313" key="4">
    <source>
        <dbReference type="EMBL" id="CAL4786950.1"/>
    </source>
</evidence>
<evidence type="ECO:0000256" key="2">
    <source>
        <dbReference type="SAM" id="MobiDB-lite"/>
    </source>
</evidence>
<feature type="coiled-coil region" evidence="1">
    <location>
        <begin position="335"/>
        <end position="388"/>
    </location>
</feature>
<feature type="region of interest" description="Disordered" evidence="2">
    <location>
        <begin position="68"/>
        <end position="106"/>
    </location>
</feature>